<sequence>MLLRNFSDSSKEHYQSNILPRYSKSTPYLYEEQLPLPVYGIAHGYPYRKKEKDNTDDYPIESTQSSRQDDGEHTFHEELQKDTPEYSDNDKQYDEEYEADKGKSASKEPEEEEQEDGEDDNAQEQGQDESQEEEPDEEDAEEEPQEPEPEHNEQESEEEDSQANAGPGQANSREEYEDEQEQPERHHRYRHPNGNESKENGNGSDSERSDSAHYEDSGRGKKGRRHSGEQYSAEKKRIRPRGPAGKVVGVNMDIVAGVYPHSKKHKSDIPGRYSPLSGPFPSYEHEETTTRPTRKPERRTKKYRKKHEQREHARLPDYSTNKHKSQKLRERAKWLNVQEQDDA</sequence>
<feature type="compositionally biased region" description="Basic and acidic residues" evidence="1">
    <location>
        <begin position="226"/>
        <end position="235"/>
    </location>
</feature>
<dbReference type="Proteomes" id="UP000271889">
    <property type="component" value="Unassembled WGS sequence"/>
</dbReference>
<feature type="non-terminal residue" evidence="2">
    <location>
        <position position="343"/>
    </location>
</feature>
<accession>A0A3P6T1M9</accession>
<dbReference type="AlphaFoldDB" id="A0A3P6T1M9"/>
<gene>
    <name evidence="2" type="ORF">CGOC_LOCUS4627</name>
</gene>
<dbReference type="OrthoDB" id="5872976at2759"/>
<keyword evidence="3" id="KW-1185">Reference proteome</keyword>
<feature type="compositionally biased region" description="Basic residues" evidence="1">
    <location>
        <begin position="292"/>
        <end position="307"/>
    </location>
</feature>
<evidence type="ECO:0000256" key="1">
    <source>
        <dbReference type="SAM" id="MobiDB-lite"/>
    </source>
</evidence>
<name>A0A3P6T1M9_CYLGO</name>
<dbReference type="EMBL" id="UYRV01013020">
    <property type="protein sequence ID" value="VDK59341.1"/>
    <property type="molecule type" value="Genomic_DNA"/>
</dbReference>
<feature type="compositionally biased region" description="Basic and acidic residues" evidence="1">
    <location>
        <begin position="205"/>
        <end position="219"/>
    </location>
</feature>
<evidence type="ECO:0000313" key="3">
    <source>
        <dbReference type="Proteomes" id="UP000271889"/>
    </source>
</evidence>
<evidence type="ECO:0000313" key="2">
    <source>
        <dbReference type="EMBL" id="VDK59341.1"/>
    </source>
</evidence>
<protein>
    <submittedName>
        <fullName evidence="2">Uncharacterized protein</fullName>
    </submittedName>
</protein>
<feature type="region of interest" description="Disordered" evidence="1">
    <location>
        <begin position="48"/>
        <end position="343"/>
    </location>
</feature>
<proteinExistence type="predicted"/>
<feature type="region of interest" description="Disordered" evidence="1">
    <location>
        <begin position="1"/>
        <end position="23"/>
    </location>
</feature>
<reference evidence="2 3" key="1">
    <citation type="submission" date="2018-11" db="EMBL/GenBank/DDBJ databases">
        <authorList>
            <consortium name="Pathogen Informatics"/>
        </authorList>
    </citation>
    <scope>NUCLEOTIDE SEQUENCE [LARGE SCALE GENOMIC DNA]</scope>
</reference>
<feature type="compositionally biased region" description="Acidic residues" evidence="1">
    <location>
        <begin position="109"/>
        <end position="147"/>
    </location>
</feature>
<feature type="compositionally biased region" description="Basic and acidic residues" evidence="1">
    <location>
        <begin position="67"/>
        <end position="108"/>
    </location>
</feature>
<organism evidence="2 3">
    <name type="scientific">Cylicostephanus goldi</name>
    <name type="common">Nematode worm</name>
    <dbReference type="NCBI Taxonomy" id="71465"/>
    <lineage>
        <taxon>Eukaryota</taxon>
        <taxon>Metazoa</taxon>
        <taxon>Ecdysozoa</taxon>
        <taxon>Nematoda</taxon>
        <taxon>Chromadorea</taxon>
        <taxon>Rhabditida</taxon>
        <taxon>Rhabditina</taxon>
        <taxon>Rhabditomorpha</taxon>
        <taxon>Strongyloidea</taxon>
        <taxon>Strongylidae</taxon>
        <taxon>Cylicostephanus</taxon>
    </lineage>
</organism>